<evidence type="ECO:0000256" key="1">
    <source>
        <dbReference type="SAM" id="MobiDB-lite"/>
    </source>
</evidence>
<feature type="compositionally biased region" description="Basic residues" evidence="1">
    <location>
        <begin position="113"/>
        <end position="162"/>
    </location>
</feature>
<feature type="non-terminal residue" evidence="2">
    <location>
        <position position="211"/>
    </location>
</feature>
<feature type="non-terminal residue" evidence="2">
    <location>
        <position position="1"/>
    </location>
</feature>
<gene>
    <name evidence="2" type="ORF">AVDCRST_MAG48-3785</name>
</gene>
<proteinExistence type="predicted"/>
<dbReference type="EMBL" id="CADCTS010000528">
    <property type="protein sequence ID" value="CAA9343308.1"/>
    <property type="molecule type" value="Genomic_DNA"/>
</dbReference>
<accession>A0A6J4LWK9</accession>
<reference evidence="2" key="1">
    <citation type="submission" date="2020-02" db="EMBL/GenBank/DDBJ databases">
        <authorList>
            <person name="Meier V. D."/>
        </authorList>
    </citation>
    <scope>NUCLEOTIDE SEQUENCE</scope>
    <source>
        <strain evidence="2">AVDCRST_MAG48</strain>
    </source>
</reference>
<feature type="compositionally biased region" description="Low complexity" evidence="1">
    <location>
        <begin position="36"/>
        <end position="45"/>
    </location>
</feature>
<feature type="compositionally biased region" description="Basic residues" evidence="1">
    <location>
        <begin position="14"/>
        <end position="34"/>
    </location>
</feature>
<feature type="compositionally biased region" description="Basic residues" evidence="1">
    <location>
        <begin position="53"/>
        <end position="68"/>
    </location>
</feature>
<dbReference type="AlphaFoldDB" id="A0A6J4LWK9"/>
<sequence>VPDPDPQPVDLARRLRHRRAPVRRRTLRPRRRAPARVDVPHALLGRGRDDRGRRRLRRASRSWHRRGDHGRPQVRPAGLAGRPGLDGVVGPEPAVPHADLRAHPPPPTSARDGRRHHVPLPRRHSGRGAPRRRRSSRRPGRPHRRRPHRRARLPRRRARRPHAPGPGPDRARPRRPHLGRARGSGGGLRRRGRLLAQQRHPPDVHAQGRLV</sequence>
<organism evidence="2">
    <name type="scientific">uncultured Friedmanniella sp</name>
    <dbReference type="NCBI Taxonomy" id="335381"/>
    <lineage>
        <taxon>Bacteria</taxon>
        <taxon>Bacillati</taxon>
        <taxon>Actinomycetota</taxon>
        <taxon>Actinomycetes</taxon>
        <taxon>Propionibacteriales</taxon>
        <taxon>Nocardioidaceae</taxon>
        <taxon>Friedmanniella</taxon>
        <taxon>environmental samples</taxon>
    </lineage>
</organism>
<name>A0A6J4LWK9_9ACTN</name>
<protein>
    <submittedName>
        <fullName evidence="2">Dihydrofolate reductase homolog</fullName>
    </submittedName>
</protein>
<feature type="region of interest" description="Disordered" evidence="1">
    <location>
        <begin position="1"/>
        <end position="211"/>
    </location>
</feature>
<evidence type="ECO:0000313" key="2">
    <source>
        <dbReference type="EMBL" id="CAA9343308.1"/>
    </source>
</evidence>